<dbReference type="GO" id="GO:0000978">
    <property type="term" value="F:RNA polymerase II cis-regulatory region sequence-specific DNA binding"/>
    <property type="evidence" value="ECO:0007669"/>
    <property type="project" value="TreeGrafter"/>
</dbReference>
<accession>A0A8X7PWU3</accession>
<evidence type="ECO:0000313" key="7">
    <source>
        <dbReference type="Proteomes" id="UP000886595"/>
    </source>
</evidence>
<dbReference type="PANTHER" id="PTHR11969">
    <property type="entry name" value="MAX DIMERIZATION, MAD"/>
    <property type="match status" value="1"/>
</dbReference>
<dbReference type="GO" id="GO:0005634">
    <property type="term" value="C:nucleus"/>
    <property type="evidence" value="ECO:0007669"/>
    <property type="project" value="UniProtKB-SubCell"/>
</dbReference>
<dbReference type="EMBL" id="JAAMPC010000015">
    <property type="protein sequence ID" value="KAG2258625.1"/>
    <property type="molecule type" value="Genomic_DNA"/>
</dbReference>
<gene>
    <name evidence="6" type="ORF">Bca52824_077919</name>
</gene>
<keyword evidence="2" id="KW-0805">Transcription regulation</keyword>
<keyword evidence="3" id="KW-0238">DNA-binding</keyword>
<comment type="caution">
    <text evidence="6">The sequence shown here is derived from an EMBL/GenBank/DDBJ whole genome shotgun (WGS) entry which is preliminary data.</text>
</comment>
<evidence type="ECO:0000256" key="2">
    <source>
        <dbReference type="ARBA" id="ARBA00023015"/>
    </source>
</evidence>
<proteinExistence type="predicted"/>
<organism evidence="6 7">
    <name type="scientific">Brassica carinata</name>
    <name type="common">Ethiopian mustard</name>
    <name type="synonym">Abyssinian cabbage</name>
    <dbReference type="NCBI Taxonomy" id="52824"/>
    <lineage>
        <taxon>Eukaryota</taxon>
        <taxon>Viridiplantae</taxon>
        <taxon>Streptophyta</taxon>
        <taxon>Embryophyta</taxon>
        <taxon>Tracheophyta</taxon>
        <taxon>Spermatophyta</taxon>
        <taxon>Magnoliopsida</taxon>
        <taxon>eudicotyledons</taxon>
        <taxon>Gunneridae</taxon>
        <taxon>Pentapetalae</taxon>
        <taxon>rosids</taxon>
        <taxon>malvids</taxon>
        <taxon>Brassicales</taxon>
        <taxon>Brassicaceae</taxon>
        <taxon>Brassiceae</taxon>
        <taxon>Brassica</taxon>
    </lineage>
</organism>
<evidence type="ECO:0000313" key="6">
    <source>
        <dbReference type="EMBL" id="KAG2258625.1"/>
    </source>
</evidence>
<sequence length="77" mass="8915">MLQNNVNLKVECRKKQGQLLQGIVYMKKLRLTVLHISSWSHSSVLSYCFNLKMEDDCKLESAENITNVAHQIVDKDH</sequence>
<dbReference type="OrthoDB" id="684567at2759"/>
<evidence type="ECO:0000256" key="1">
    <source>
        <dbReference type="ARBA" id="ARBA00004123"/>
    </source>
</evidence>
<dbReference type="AlphaFoldDB" id="A0A8X7PWU3"/>
<keyword evidence="5" id="KW-0539">Nucleus</keyword>
<name>A0A8X7PWU3_BRACI</name>
<reference evidence="6 7" key="1">
    <citation type="submission" date="2020-02" db="EMBL/GenBank/DDBJ databases">
        <authorList>
            <person name="Ma Q."/>
            <person name="Huang Y."/>
            <person name="Song X."/>
            <person name="Pei D."/>
        </authorList>
    </citation>
    <scope>NUCLEOTIDE SEQUENCE [LARGE SCALE GENOMIC DNA]</scope>
    <source>
        <strain evidence="6">Sxm20200214</strain>
        <tissue evidence="6">Leaf</tissue>
    </source>
</reference>
<comment type="subcellular location">
    <subcellularLocation>
        <location evidence="1">Nucleus</location>
    </subcellularLocation>
</comment>
<dbReference type="PANTHER" id="PTHR11969:SF57">
    <property type="entry name" value="TRANSCRIPTION FACTOR BHLH67"/>
    <property type="match status" value="1"/>
</dbReference>
<keyword evidence="7" id="KW-1185">Reference proteome</keyword>
<protein>
    <submittedName>
        <fullName evidence="6">Uncharacterized protein</fullName>
    </submittedName>
</protein>
<keyword evidence="4" id="KW-0804">Transcription</keyword>
<dbReference type="GO" id="GO:0000981">
    <property type="term" value="F:DNA-binding transcription factor activity, RNA polymerase II-specific"/>
    <property type="evidence" value="ECO:0007669"/>
    <property type="project" value="TreeGrafter"/>
</dbReference>
<evidence type="ECO:0000256" key="3">
    <source>
        <dbReference type="ARBA" id="ARBA00023125"/>
    </source>
</evidence>
<evidence type="ECO:0000256" key="4">
    <source>
        <dbReference type="ARBA" id="ARBA00023163"/>
    </source>
</evidence>
<dbReference type="Proteomes" id="UP000886595">
    <property type="component" value="Unassembled WGS sequence"/>
</dbReference>
<evidence type="ECO:0000256" key="5">
    <source>
        <dbReference type="ARBA" id="ARBA00023242"/>
    </source>
</evidence>